<dbReference type="AlphaFoldDB" id="A0A516IST9"/>
<dbReference type="KEGG" id="sxa:FMM02_08310"/>
<dbReference type="OrthoDB" id="9804804at2"/>
<reference evidence="4 5" key="1">
    <citation type="submission" date="2019-07" db="EMBL/GenBank/DDBJ databases">
        <title>Sphingomonas AE3 Genome sequencing and assembly.</title>
        <authorList>
            <person name="Kim H."/>
        </authorList>
    </citation>
    <scope>NUCLEOTIDE SEQUENCE [LARGE SCALE GENOMIC DNA]</scope>
    <source>
        <strain evidence="4 5">AE3</strain>
    </source>
</reference>
<dbReference type="EMBL" id="CP041659">
    <property type="protein sequence ID" value="QDP19956.1"/>
    <property type="molecule type" value="Genomic_DNA"/>
</dbReference>
<evidence type="ECO:0000256" key="1">
    <source>
        <dbReference type="SAM" id="MobiDB-lite"/>
    </source>
</evidence>
<keyword evidence="2" id="KW-1133">Transmembrane helix</keyword>
<organism evidence="4 5">
    <name type="scientific">Sphingomonas xanthus</name>
    <dbReference type="NCBI Taxonomy" id="2594473"/>
    <lineage>
        <taxon>Bacteria</taxon>
        <taxon>Pseudomonadati</taxon>
        <taxon>Pseudomonadota</taxon>
        <taxon>Alphaproteobacteria</taxon>
        <taxon>Sphingomonadales</taxon>
        <taxon>Sphingomonadaceae</taxon>
        <taxon>Sphingomonas</taxon>
    </lineage>
</organism>
<keyword evidence="2" id="KW-0472">Membrane</keyword>
<feature type="domain" description="Inner membrane protein YgaP-like transmembrane" evidence="3">
    <location>
        <begin position="7"/>
        <end position="69"/>
    </location>
</feature>
<gene>
    <name evidence="4" type="ORF">FMM02_08310</name>
</gene>
<evidence type="ECO:0000256" key="2">
    <source>
        <dbReference type="SAM" id="Phobius"/>
    </source>
</evidence>
<evidence type="ECO:0000313" key="5">
    <source>
        <dbReference type="Proteomes" id="UP000321857"/>
    </source>
</evidence>
<feature type="transmembrane region" description="Helical" evidence="2">
    <location>
        <begin position="47"/>
        <end position="65"/>
    </location>
</feature>
<feature type="region of interest" description="Disordered" evidence="1">
    <location>
        <begin position="70"/>
        <end position="89"/>
    </location>
</feature>
<proteinExistence type="predicted"/>
<keyword evidence="5" id="KW-1185">Reference proteome</keyword>
<name>A0A516IST9_9SPHN</name>
<sequence>MWRSVIMMKNIGTADRVVRLSVAALLAFLAMTTSVQGTAEIISYVVAAYLALTAIVGQCLIYRALDVNSKDHGGTYHSGEDPFDGRAGN</sequence>
<protein>
    <submittedName>
        <fullName evidence="4">DUF2892 domain-containing protein</fullName>
    </submittedName>
</protein>
<dbReference type="Proteomes" id="UP000321857">
    <property type="component" value="Chromosome"/>
</dbReference>
<accession>A0A516IST9</accession>
<evidence type="ECO:0000259" key="3">
    <source>
        <dbReference type="Pfam" id="PF11127"/>
    </source>
</evidence>
<dbReference type="InterPro" id="IPR021309">
    <property type="entry name" value="YgaP-like_TM"/>
</dbReference>
<keyword evidence="2" id="KW-0812">Transmembrane</keyword>
<dbReference type="Pfam" id="PF11127">
    <property type="entry name" value="YgaP-like_TM"/>
    <property type="match status" value="1"/>
</dbReference>
<evidence type="ECO:0000313" key="4">
    <source>
        <dbReference type="EMBL" id="QDP19956.1"/>
    </source>
</evidence>